<feature type="compositionally biased region" description="Low complexity" evidence="2">
    <location>
        <begin position="119"/>
        <end position="132"/>
    </location>
</feature>
<evidence type="ECO:0000256" key="2">
    <source>
        <dbReference type="SAM" id="MobiDB-lite"/>
    </source>
</evidence>
<feature type="region of interest" description="Disordered" evidence="2">
    <location>
        <begin position="201"/>
        <end position="245"/>
    </location>
</feature>
<name>A0A915Q1I9_9BILA</name>
<feature type="compositionally biased region" description="Polar residues" evidence="2">
    <location>
        <begin position="201"/>
        <end position="210"/>
    </location>
</feature>
<dbReference type="WBParaSite" id="sdigi.contig741.g9650.t1">
    <property type="protein sequence ID" value="sdigi.contig741.g9650.t1"/>
    <property type="gene ID" value="sdigi.contig741.g9650"/>
</dbReference>
<feature type="region of interest" description="Disordered" evidence="2">
    <location>
        <begin position="320"/>
        <end position="357"/>
    </location>
</feature>
<feature type="compositionally biased region" description="Gly residues" evidence="2">
    <location>
        <begin position="214"/>
        <end position="223"/>
    </location>
</feature>
<dbReference type="Proteomes" id="UP000887581">
    <property type="component" value="Unplaced"/>
</dbReference>
<accession>A0A915Q1I9</accession>
<keyword evidence="3" id="KW-1185">Reference proteome</keyword>
<evidence type="ECO:0000313" key="3">
    <source>
        <dbReference type="Proteomes" id="UP000887581"/>
    </source>
</evidence>
<feature type="coiled-coil region" evidence="1">
    <location>
        <begin position="5"/>
        <end position="39"/>
    </location>
</feature>
<dbReference type="AlphaFoldDB" id="A0A915Q1I9"/>
<keyword evidence="1" id="KW-0175">Coiled coil</keyword>
<feature type="compositionally biased region" description="Gly residues" evidence="2">
    <location>
        <begin position="326"/>
        <end position="341"/>
    </location>
</feature>
<protein>
    <submittedName>
        <fullName evidence="4">Uncharacterized protein</fullName>
    </submittedName>
</protein>
<evidence type="ECO:0000256" key="1">
    <source>
        <dbReference type="SAM" id="Coils"/>
    </source>
</evidence>
<proteinExistence type="predicted"/>
<sequence>MQKNNEELKAVLQTVINENRRLEEVISQMMREITFLREALLSTVLKLASGSVGGGVGGSSAIPVTTSANQSGATALTTTSARAVGTKSSVAGVTSVKSGTGTISAMKSPGGTTASAWKSPVSTTGTSVRGSTATKSSVKYISGAKSPTVTSGTGTGSSIAPVKSSVGAASTKGATWNSGGVKSVFAGAGIGGGNLVSVSYGTSGDSKSPSATTTGGGGGGATGITGATTGAAATTGTSDTGRPSASAEVENYITAMMAGGGPRGGIKTSDSSTSVGGGLKEFSLYCAAGTGIGGGMRSTYVDGASSGTTDKTRDINFAFGNTNDQLGGGGGGGGGSSGSSSGGSASSSFLKNTSVYL</sequence>
<reference evidence="4" key="1">
    <citation type="submission" date="2022-11" db="UniProtKB">
        <authorList>
            <consortium name="WormBaseParasite"/>
        </authorList>
    </citation>
    <scope>IDENTIFICATION</scope>
</reference>
<feature type="region of interest" description="Disordered" evidence="2">
    <location>
        <begin position="104"/>
        <end position="132"/>
    </location>
</feature>
<feature type="compositionally biased region" description="Low complexity" evidence="2">
    <location>
        <begin position="224"/>
        <end position="237"/>
    </location>
</feature>
<feature type="compositionally biased region" description="Polar residues" evidence="2">
    <location>
        <begin position="104"/>
        <end position="116"/>
    </location>
</feature>
<organism evidence="3 4">
    <name type="scientific">Setaria digitata</name>
    <dbReference type="NCBI Taxonomy" id="48799"/>
    <lineage>
        <taxon>Eukaryota</taxon>
        <taxon>Metazoa</taxon>
        <taxon>Ecdysozoa</taxon>
        <taxon>Nematoda</taxon>
        <taxon>Chromadorea</taxon>
        <taxon>Rhabditida</taxon>
        <taxon>Spirurina</taxon>
        <taxon>Spiruromorpha</taxon>
        <taxon>Filarioidea</taxon>
        <taxon>Setariidae</taxon>
        <taxon>Setaria</taxon>
    </lineage>
</organism>
<evidence type="ECO:0000313" key="4">
    <source>
        <dbReference type="WBParaSite" id="sdigi.contig741.g9650.t1"/>
    </source>
</evidence>